<dbReference type="GO" id="GO:0046872">
    <property type="term" value="F:metal ion binding"/>
    <property type="evidence" value="ECO:0007669"/>
    <property type="project" value="UniProtKB-KW"/>
</dbReference>
<evidence type="ECO:0000256" key="1">
    <source>
        <dbReference type="ARBA" id="ARBA00001947"/>
    </source>
</evidence>
<dbReference type="Pfam" id="PF02146">
    <property type="entry name" value="SIR2"/>
    <property type="match status" value="1"/>
</dbReference>
<evidence type="ECO:0000256" key="2">
    <source>
        <dbReference type="ARBA" id="ARBA00006924"/>
    </source>
</evidence>
<dbReference type="InterPro" id="IPR026591">
    <property type="entry name" value="Sirtuin_cat_small_dom_sf"/>
</dbReference>
<dbReference type="AlphaFoldDB" id="A0A9P4JL29"/>
<dbReference type="Gene3D" id="3.30.1600.10">
    <property type="entry name" value="SIR2/SIRT2 'Small Domain"/>
    <property type="match status" value="1"/>
</dbReference>
<name>A0A9P4JL29_9PLEO</name>
<feature type="compositionally biased region" description="Basic and acidic residues" evidence="8">
    <location>
        <begin position="482"/>
        <end position="520"/>
    </location>
</feature>
<evidence type="ECO:0000256" key="8">
    <source>
        <dbReference type="SAM" id="MobiDB-lite"/>
    </source>
</evidence>
<dbReference type="OrthoDB" id="420264at2759"/>
<evidence type="ECO:0000313" key="10">
    <source>
        <dbReference type="EMBL" id="KAF2198657.1"/>
    </source>
</evidence>
<dbReference type="PANTHER" id="PTHR11085:SF9">
    <property type="entry name" value="NAD-DEPENDENT PROTEIN DEACETYLASE SIRTUIN-1"/>
    <property type="match status" value="1"/>
</dbReference>
<comment type="cofactor">
    <cofactor evidence="1">
        <name>Zn(2+)</name>
        <dbReference type="ChEBI" id="CHEBI:29105"/>
    </cofactor>
</comment>
<dbReference type="InterPro" id="IPR050134">
    <property type="entry name" value="NAD-dep_sirtuin_deacylases"/>
</dbReference>
<dbReference type="GO" id="GO:0005634">
    <property type="term" value="C:nucleus"/>
    <property type="evidence" value="ECO:0007669"/>
    <property type="project" value="TreeGrafter"/>
</dbReference>
<evidence type="ECO:0000256" key="4">
    <source>
        <dbReference type="ARBA" id="ARBA00022723"/>
    </source>
</evidence>
<keyword evidence="3" id="KW-0808">Transferase</keyword>
<feature type="domain" description="Deacetylase sirtuin-type" evidence="9">
    <location>
        <begin position="152"/>
        <end position="450"/>
    </location>
</feature>
<dbReference type="Proteomes" id="UP000799536">
    <property type="component" value="Unassembled WGS sequence"/>
</dbReference>
<evidence type="ECO:0000256" key="7">
    <source>
        <dbReference type="PROSITE-ProRule" id="PRU00236"/>
    </source>
</evidence>
<sequence>MASASYSATVMVQDKTAATVVDLTAEPVRESACDQPKSNASSAAPPNDNDWETASLLEEILDGGTAFEYSPPTAENTCTPEEAQALRQRLHDVGENQFIFENLTTGRMSARKLCTAFRARIPTFVEEIVTTDEGFYALLGRAIQRELNKRQRLQQYKNIDDAAKLLRERKNIMVITGAGISTSLGIPDFRSKNTGFYSKLQDMGFNEPEQVFDIENFDSDPKTFFTLAGDILPDLKKWTPTHEFIRLLQDKGKLLTNYTQNIDNIESHAGIRKAKLIQCHGSWATATCRKCRYQIPGEDIFPDIRAHKIAECKRCINEIATQKPGMKRKRSSNGHKKRKPAGADDDDSDGAYDIPQPGVMKPDITFFGEALPTDFFDRLRDVDRDKVDLVIVIGTSMKVAPVSEIPNFLPRDVPQIYISRDPIAHINFDINLLGDCDTVVAELARRAGWDLRHEMIPEGLKTKVEAVRELEATYAVKVKNSRKQEAKPEVKSNGKAEVKLEDKVDGKAKAERETKSERSA</sequence>
<dbReference type="PROSITE" id="PS50305">
    <property type="entry name" value="SIRTUIN"/>
    <property type="match status" value="1"/>
</dbReference>
<dbReference type="EMBL" id="ML994127">
    <property type="protein sequence ID" value="KAF2198657.1"/>
    <property type="molecule type" value="Genomic_DNA"/>
</dbReference>
<reference evidence="10" key="1">
    <citation type="journal article" date="2020" name="Stud. Mycol.">
        <title>101 Dothideomycetes genomes: a test case for predicting lifestyles and emergence of pathogens.</title>
        <authorList>
            <person name="Haridas S."/>
            <person name="Albert R."/>
            <person name="Binder M."/>
            <person name="Bloem J."/>
            <person name="Labutti K."/>
            <person name="Salamov A."/>
            <person name="Andreopoulos B."/>
            <person name="Baker S."/>
            <person name="Barry K."/>
            <person name="Bills G."/>
            <person name="Bluhm B."/>
            <person name="Cannon C."/>
            <person name="Castanera R."/>
            <person name="Culley D."/>
            <person name="Daum C."/>
            <person name="Ezra D."/>
            <person name="Gonzalez J."/>
            <person name="Henrissat B."/>
            <person name="Kuo A."/>
            <person name="Liang C."/>
            <person name="Lipzen A."/>
            <person name="Lutzoni F."/>
            <person name="Magnuson J."/>
            <person name="Mondo S."/>
            <person name="Nolan M."/>
            <person name="Ohm R."/>
            <person name="Pangilinan J."/>
            <person name="Park H.-J."/>
            <person name="Ramirez L."/>
            <person name="Alfaro M."/>
            <person name="Sun H."/>
            <person name="Tritt A."/>
            <person name="Yoshinaga Y."/>
            <person name="Zwiers L.-H."/>
            <person name="Turgeon B."/>
            <person name="Goodwin S."/>
            <person name="Spatafora J."/>
            <person name="Crous P."/>
            <person name="Grigoriev I."/>
        </authorList>
    </citation>
    <scope>NUCLEOTIDE SEQUENCE</scope>
    <source>
        <strain evidence="10">ATCC 74209</strain>
    </source>
</reference>
<keyword evidence="11" id="KW-1185">Reference proteome</keyword>
<keyword evidence="5 7" id="KW-0862">Zinc</keyword>
<dbReference type="InterPro" id="IPR026590">
    <property type="entry name" value="Ssirtuin_cat_dom"/>
</dbReference>
<keyword evidence="4 7" id="KW-0479">Metal-binding</keyword>
<feature type="binding site" evidence="7">
    <location>
        <position position="291"/>
    </location>
    <ligand>
        <name>Zn(2+)</name>
        <dbReference type="ChEBI" id="CHEBI:29105"/>
    </ligand>
</feature>
<feature type="binding site" evidence="7">
    <location>
        <position position="288"/>
    </location>
    <ligand>
        <name>Zn(2+)</name>
        <dbReference type="ChEBI" id="CHEBI:29105"/>
    </ligand>
</feature>
<gene>
    <name evidence="10" type="ORF">GQ43DRAFT_421946</name>
</gene>
<comment type="caution">
    <text evidence="10">The sequence shown here is derived from an EMBL/GenBank/DDBJ whole genome shotgun (WGS) entry which is preliminary data.</text>
</comment>
<feature type="compositionally biased region" description="Basic residues" evidence="8">
    <location>
        <begin position="325"/>
        <end position="340"/>
    </location>
</feature>
<comment type="similarity">
    <text evidence="2">Belongs to the sirtuin family. Class I subfamily.</text>
</comment>
<dbReference type="InterPro" id="IPR029035">
    <property type="entry name" value="DHS-like_NAD/FAD-binding_dom"/>
</dbReference>
<evidence type="ECO:0000259" key="9">
    <source>
        <dbReference type="PROSITE" id="PS50305"/>
    </source>
</evidence>
<dbReference type="Gene3D" id="3.40.50.1220">
    <property type="entry name" value="TPP-binding domain"/>
    <property type="match status" value="1"/>
</dbReference>
<dbReference type="GO" id="GO:0046970">
    <property type="term" value="F:histone H4K16 deacetylase activity, NAD-dependent"/>
    <property type="evidence" value="ECO:0007669"/>
    <property type="project" value="TreeGrafter"/>
</dbReference>
<feature type="binding site" evidence="7">
    <location>
        <position position="312"/>
    </location>
    <ligand>
        <name>Zn(2+)</name>
        <dbReference type="ChEBI" id="CHEBI:29105"/>
    </ligand>
</feature>
<evidence type="ECO:0000313" key="11">
    <source>
        <dbReference type="Proteomes" id="UP000799536"/>
    </source>
</evidence>
<protein>
    <submittedName>
        <fullName evidence="10">SIR2-domain-containing protein</fullName>
    </submittedName>
</protein>
<evidence type="ECO:0000256" key="5">
    <source>
        <dbReference type="ARBA" id="ARBA00022833"/>
    </source>
</evidence>
<feature type="binding site" evidence="7">
    <location>
        <position position="315"/>
    </location>
    <ligand>
        <name>Zn(2+)</name>
        <dbReference type="ChEBI" id="CHEBI:29105"/>
    </ligand>
</feature>
<keyword evidence="6" id="KW-0520">NAD</keyword>
<feature type="active site" description="Proton acceptor" evidence="7">
    <location>
        <position position="280"/>
    </location>
</feature>
<dbReference type="GO" id="GO:0070403">
    <property type="term" value="F:NAD+ binding"/>
    <property type="evidence" value="ECO:0007669"/>
    <property type="project" value="InterPro"/>
</dbReference>
<accession>A0A9P4JL29</accession>
<dbReference type="InterPro" id="IPR003000">
    <property type="entry name" value="Sirtuin"/>
</dbReference>
<evidence type="ECO:0000256" key="3">
    <source>
        <dbReference type="ARBA" id="ARBA00022679"/>
    </source>
</evidence>
<dbReference type="SUPFAM" id="SSF52467">
    <property type="entry name" value="DHS-like NAD/FAD-binding domain"/>
    <property type="match status" value="1"/>
</dbReference>
<organism evidence="10 11">
    <name type="scientific">Delitschia confertaspora ATCC 74209</name>
    <dbReference type="NCBI Taxonomy" id="1513339"/>
    <lineage>
        <taxon>Eukaryota</taxon>
        <taxon>Fungi</taxon>
        <taxon>Dikarya</taxon>
        <taxon>Ascomycota</taxon>
        <taxon>Pezizomycotina</taxon>
        <taxon>Dothideomycetes</taxon>
        <taxon>Pleosporomycetidae</taxon>
        <taxon>Pleosporales</taxon>
        <taxon>Delitschiaceae</taxon>
        <taxon>Delitschia</taxon>
    </lineage>
</organism>
<evidence type="ECO:0000256" key="6">
    <source>
        <dbReference type="ARBA" id="ARBA00023027"/>
    </source>
</evidence>
<feature type="region of interest" description="Disordered" evidence="8">
    <location>
        <begin position="323"/>
        <end position="354"/>
    </location>
</feature>
<proteinExistence type="inferred from homology"/>
<dbReference type="PANTHER" id="PTHR11085">
    <property type="entry name" value="NAD-DEPENDENT PROTEIN DEACYLASE SIRTUIN-5, MITOCHONDRIAL-RELATED"/>
    <property type="match status" value="1"/>
</dbReference>
<feature type="region of interest" description="Disordered" evidence="8">
    <location>
        <begin position="480"/>
        <end position="520"/>
    </location>
</feature>
<feature type="region of interest" description="Disordered" evidence="8">
    <location>
        <begin position="29"/>
        <end position="50"/>
    </location>
</feature>